<dbReference type="PROSITE" id="PS50914">
    <property type="entry name" value="BON"/>
    <property type="match status" value="5"/>
</dbReference>
<keyword evidence="4" id="KW-1185">Reference proteome</keyword>
<feature type="signal peptide" evidence="1">
    <location>
        <begin position="1"/>
        <end position="23"/>
    </location>
</feature>
<feature type="chain" id="PRO_5045392894" evidence="1">
    <location>
        <begin position="24"/>
        <end position="497"/>
    </location>
</feature>
<feature type="domain" description="BON" evidence="2">
    <location>
        <begin position="183"/>
        <end position="251"/>
    </location>
</feature>
<keyword evidence="1" id="KW-0732">Signal</keyword>
<feature type="domain" description="BON" evidence="2">
    <location>
        <begin position="110"/>
        <end position="178"/>
    </location>
</feature>
<name>A0ABP8NKK6_9BACT</name>
<feature type="domain" description="BON" evidence="2">
    <location>
        <begin position="267"/>
        <end position="337"/>
    </location>
</feature>
<dbReference type="InterPro" id="IPR051686">
    <property type="entry name" value="Lipoprotein_DolP"/>
</dbReference>
<proteinExistence type="predicted"/>
<dbReference type="RefSeq" id="WP_345327222.1">
    <property type="nucleotide sequence ID" value="NZ_BAABGA010000091.1"/>
</dbReference>
<dbReference type="SMART" id="SM00749">
    <property type="entry name" value="BON"/>
    <property type="match status" value="3"/>
</dbReference>
<dbReference type="EMBL" id="BAABGA010000091">
    <property type="protein sequence ID" value="GAA4467914.1"/>
    <property type="molecule type" value="Genomic_DNA"/>
</dbReference>
<evidence type="ECO:0000313" key="3">
    <source>
        <dbReference type="EMBL" id="GAA4467914.1"/>
    </source>
</evidence>
<evidence type="ECO:0000313" key="4">
    <source>
        <dbReference type="Proteomes" id="UP001500840"/>
    </source>
</evidence>
<dbReference type="Pfam" id="PF04972">
    <property type="entry name" value="BON"/>
    <property type="match status" value="6"/>
</dbReference>
<evidence type="ECO:0000259" key="2">
    <source>
        <dbReference type="PROSITE" id="PS50914"/>
    </source>
</evidence>
<comment type="caution">
    <text evidence="3">The sequence shown here is derived from an EMBL/GenBank/DDBJ whole genome shotgun (WGS) entry which is preliminary data.</text>
</comment>
<feature type="domain" description="BON" evidence="2">
    <location>
        <begin position="38"/>
        <end position="106"/>
    </location>
</feature>
<dbReference type="InterPro" id="IPR007055">
    <property type="entry name" value="BON_dom"/>
</dbReference>
<feature type="domain" description="BON" evidence="2">
    <location>
        <begin position="343"/>
        <end position="411"/>
    </location>
</feature>
<dbReference type="Proteomes" id="UP001500840">
    <property type="component" value="Unassembled WGS sequence"/>
</dbReference>
<dbReference type="InterPro" id="IPR014004">
    <property type="entry name" value="Transpt-assoc_nodulatn_dom_bac"/>
</dbReference>
<accession>A0ABP8NKK6</accession>
<dbReference type="Gene3D" id="3.30.1340.30">
    <property type="match status" value="4"/>
</dbReference>
<reference evidence="4" key="1">
    <citation type="journal article" date="2019" name="Int. J. Syst. Evol. Microbiol.">
        <title>The Global Catalogue of Microorganisms (GCM) 10K type strain sequencing project: providing services to taxonomists for standard genome sequencing and annotation.</title>
        <authorList>
            <consortium name="The Broad Institute Genomics Platform"/>
            <consortium name="The Broad Institute Genome Sequencing Center for Infectious Disease"/>
            <person name="Wu L."/>
            <person name="Ma J."/>
        </authorList>
    </citation>
    <scope>NUCLEOTIDE SEQUENCE [LARGE SCALE GENOMIC DNA]</scope>
    <source>
        <strain evidence="4">JCM 17759</strain>
    </source>
</reference>
<protein>
    <submittedName>
        <fullName evidence="3">BON domain-containing protein</fullName>
    </submittedName>
</protein>
<dbReference type="PANTHER" id="PTHR34606:SF15">
    <property type="entry name" value="BON DOMAIN-CONTAINING PROTEIN"/>
    <property type="match status" value="1"/>
</dbReference>
<evidence type="ECO:0000256" key="1">
    <source>
        <dbReference type="SAM" id="SignalP"/>
    </source>
</evidence>
<organism evidence="3 4">
    <name type="scientific">Novipirellula rosea</name>
    <dbReference type="NCBI Taxonomy" id="1031540"/>
    <lineage>
        <taxon>Bacteria</taxon>
        <taxon>Pseudomonadati</taxon>
        <taxon>Planctomycetota</taxon>
        <taxon>Planctomycetia</taxon>
        <taxon>Pirellulales</taxon>
        <taxon>Pirellulaceae</taxon>
        <taxon>Novipirellula</taxon>
    </lineage>
</organism>
<gene>
    <name evidence="3" type="ORF">GCM10023156_58440</name>
</gene>
<sequence length="497" mass="54412">MNTLINHSLSLLIVAALLSPKHASGQSGQENANNTNLSDNEIASAIEADIADASRIAGGEINVDASSGLVTLSGTATSLLDKRMADTIAKRTRGVTAVLNQLIVITSDRSDDDIRADVEKVLRINDSVDEPRIAIDVSGGEVALTGKVASLAEKRIAELAASGVTGVVKVDNQIAVSLSSDRTDKDIAEEIRGLIVHSVYLDDVQVDVRVEGHVAKLSGSAPSAETKDRLEQIAEIWGVSAVDVTAVKVDPNSADESQRRRRWAKVSEEEIQAAISRSFRNDPIVFSHVDAIATEANEGTVRLTGTVNRLRTKNRAERLASDIVGVHRVLNEIEVEYRNEEFSDMEIIHETQAAIRRSANLDQRDIRVHCQRAHVSLYGIVDSELEKQVAEWIADGVTGVVHVNNLLAVEPKWREKSDDAIKFALLRKLKYALLDKNDQIEVTVKNGTAILRGEVATWRQWQRVMDLALEAGARHPHNMLNVPYHPPHGASRIYVPR</sequence>
<dbReference type="PANTHER" id="PTHR34606">
    <property type="entry name" value="BON DOMAIN-CONTAINING PROTEIN"/>
    <property type="match status" value="1"/>
</dbReference>